<organism evidence="2 3">
    <name type="scientific">Tritrichomonas musculus</name>
    <dbReference type="NCBI Taxonomy" id="1915356"/>
    <lineage>
        <taxon>Eukaryota</taxon>
        <taxon>Metamonada</taxon>
        <taxon>Parabasalia</taxon>
        <taxon>Tritrichomonadida</taxon>
        <taxon>Tritrichomonadidae</taxon>
        <taxon>Tritrichomonas</taxon>
    </lineage>
</organism>
<keyword evidence="3" id="KW-1185">Reference proteome</keyword>
<gene>
    <name evidence="2" type="ORF">M9Y10_041502</name>
</gene>
<name>A0ABR2K4J8_9EUKA</name>
<evidence type="ECO:0000313" key="3">
    <source>
        <dbReference type="Proteomes" id="UP001470230"/>
    </source>
</evidence>
<dbReference type="InterPro" id="IPR036388">
    <property type="entry name" value="WH-like_DNA-bd_sf"/>
</dbReference>
<proteinExistence type="predicted"/>
<dbReference type="Proteomes" id="UP001470230">
    <property type="component" value="Unassembled WGS sequence"/>
</dbReference>
<comment type="caution">
    <text evidence="2">The sequence shown here is derived from an EMBL/GenBank/DDBJ whole genome shotgun (WGS) entry which is preliminary data.</text>
</comment>
<protein>
    <recommendedName>
        <fullName evidence="1">Initiator binding domain-containing protein</fullName>
    </recommendedName>
</protein>
<accession>A0ABR2K4J8</accession>
<dbReference type="Pfam" id="PF10416">
    <property type="entry name" value="IBD"/>
    <property type="match status" value="1"/>
</dbReference>
<reference evidence="2 3" key="1">
    <citation type="submission" date="2024-04" db="EMBL/GenBank/DDBJ databases">
        <title>Tritrichomonas musculus Genome.</title>
        <authorList>
            <person name="Alves-Ferreira E."/>
            <person name="Grigg M."/>
            <person name="Lorenzi H."/>
            <person name="Galac M."/>
        </authorList>
    </citation>
    <scope>NUCLEOTIDE SEQUENCE [LARGE SCALE GENOMIC DNA]</scope>
    <source>
        <strain evidence="2 3">EAF2021</strain>
    </source>
</reference>
<evidence type="ECO:0000259" key="1">
    <source>
        <dbReference type="Pfam" id="PF10416"/>
    </source>
</evidence>
<dbReference type="InterPro" id="IPR018845">
    <property type="entry name" value="Initiator-bd"/>
</dbReference>
<feature type="domain" description="Initiator binding" evidence="1">
    <location>
        <begin position="10"/>
        <end position="103"/>
    </location>
</feature>
<sequence>MLAKLKQIVSDNKTKVKLVNIIQICLNHVEMHPEDISTIGIAWYDDTRFILNARIFGNFIRRKPNSFNRLLRTKGCSCNRSKASERGERFKNLPDAKFWYIRQSDLIKRKQLVNAENTEKPESDSDSYFNFSFDLINIENEYNDALDLLHENYYTYDLFDEIGQFS</sequence>
<evidence type="ECO:0000313" key="2">
    <source>
        <dbReference type="EMBL" id="KAK8886042.1"/>
    </source>
</evidence>
<dbReference type="EMBL" id="JAPFFF010000007">
    <property type="protein sequence ID" value="KAK8886042.1"/>
    <property type="molecule type" value="Genomic_DNA"/>
</dbReference>
<dbReference type="Gene3D" id="1.10.10.10">
    <property type="entry name" value="Winged helix-like DNA-binding domain superfamily/Winged helix DNA-binding domain"/>
    <property type="match status" value="1"/>
</dbReference>